<keyword evidence="4" id="KW-1185">Reference proteome</keyword>
<dbReference type="InterPro" id="IPR011701">
    <property type="entry name" value="MFS"/>
</dbReference>
<dbReference type="Proteomes" id="UP000515156">
    <property type="component" value="Chromosome 1"/>
</dbReference>
<reference evidence="5" key="1">
    <citation type="submission" date="2025-08" db="UniProtKB">
        <authorList>
            <consortium name="RefSeq"/>
        </authorList>
    </citation>
    <scope>IDENTIFICATION</scope>
</reference>
<feature type="transmembrane region" description="Helical" evidence="3">
    <location>
        <begin position="402"/>
        <end position="425"/>
    </location>
</feature>
<dbReference type="CTD" id="29015"/>
<feature type="transmembrane region" description="Helical" evidence="3">
    <location>
        <begin position="100"/>
        <end position="118"/>
    </location>
</feature>
<protein>
    <submittedName>
        <fullName evidence="5">Solute carrier family 43 member 3</fullName>
    </submittedName>
</protein>
<proteinExistence type="predicted"/>
<feature type="transmembrane region" description="Helical" evidence="3">
    <location>
        <begin position="373"/>
        <end position="396"/>
    </location>
</feature>
<feature type="transmembrane region" description="Helical" evidence="3">
    <location>
        <begin position="71"/>
        <end position="93"/>
    </location>
</feature>
<evidence type="ECO:0000256" key="1">
    <source>
        <dbReference type="ARBA" id="ARBA00004141"/>
    </source>
</evidence>
<feature type="transmembrane region" description="Helical" evidence="3">
    <location>
        <begin position="124"/>
        <end position="146"/>
    </location>
</feature>
<keyword evidence="3" id="KW-0812">Transmembrane</keyword>
<feature type="transmembrane region" description="Helical" evidence="3">
    <location>
        <begin position="189"/>
        <end position="207"/>
    </location>
</feature>
<dbReference type="AlphaFoldDB" id="A0A6P7WPH1"/>
<dbReference type="RefSeq" id="XP_030042268.1">
    <property type="nucleotide sequence ID" value="XM_030186408.1"/>
</dbReference>
<evidence type="ECO:0000256" key="2">
    <source>
        <dbReference type="SAM" id="MobiDB-lite"/>
    </source>
</evidence>
<feature type="transmembrane region" description="Helical" evidence="3">
    <location>
        <begin position="432"/>
        <end position="451"/>
    </location>
</feature>
<dbReference type="CDD" id="cd06174">
    <property type="entry name" value="MFS"/>
    <property type="match status" value="1"/>
</dbReference>
<feature type="region of interest" description="Disordered" evidence="2">
    <location>
        <begin position="239"/>
        <end position="275"/>
    </location>
</feature>
<dbReference type="InterPro" id="IPR027197">
    <property type="entry name" value="SLC43A3"/>
</dbReference>
<comment type="subcellular location">
    <subcellularLocation>
        <location evidence="1">Membrane</location>
        <topology evidence="1">Multi-pass membrane protein</topology>
    </subcellularLocation>
</comment>
<keyword evidence="3" id="KW-0472">Membrane</keyword>
<dbReference type="OrthoDB" id="330047at2759"/>
<feature type="transmembrane region" description="Helical" evidence="3">
    <location>
        <begin position="12"/>
        <end position="37"/>
    </location>
</feature>
<organism evidence="4 5">
    <name type="scientific">Microcaecilia unicolor</name>
    <dbReference type="NCBI Taxonomy" id="1415580"/>
    <lineage>
        <taxon>Eukaryota</taxon>
        <taxon>Metazoa</taxon>
        <taxon>Chordata</taxon>
        <taxon>Craniata</taxon>
        <taxon>Vertebrata</taxon>
        <taxon>Euteleostomi</taxon>
        <taxon>Amphibia</taxon>
        <taxon>Gymnophiona</taxon>
        <taxon>Siphonopidae</taxon>
        <taxon>Microcaecilia</taxon>
    </lineage>
</organism>
<accession>A0A6P7WPH1</accession>
<feature type="compositionally biased region" description="Basic and acidic residues" evidence="2">
    <location>
        <begin position="254"/>
        <end position="266"/>
    </location>
</feature>
<dbReference type="InParanoid" id="A0A6P7WPH1"/>
<dbReference type="Gene3D" id="1.20.1250.20">
    <property type="entry name" value="MFS general substrate transporter like domains"/>
    <property type="match status" value="2"/>
</dbReference>
<evidence type="ECO:0000256" key="3">
    <source>
        <dbReference type="SAM" id="Phobius"/>
    </source>
</evidence>
<dbReference type="GeneID" id="115456980"/>
<dbReference type="FunCoup" id="A0A6P7WPH1">
    <property type="interactions" value="325"/>
</dbReference>
<evidence type="ECO:0000313" key="4">
    <source>
        <dbReference type="Proteomes" id="UP000515156"/>
    </source>
</evidence>
<dbReference type="GO" id="GO:0016020">
    <property type="term" value="C:membrane"/>
    <property type="evidence" value="ECO:0007669"/>
    <property type="project" value="UniProtKB-SubCell"/>
</dbReference>
<dbReference type="GO" id="GO:0022857">
    <property type="term" value="F:transmembrane transporter activity"/>
    <property type="evidence" value="ECO:0007669"/>
    <property type="project" value="InterPro"/>
</dbReference>
<feature type="transmembrane region" description="Helical" evidence="3">
    <location>
        <begin position="463"/>
        <end position="485"/>
    </location>
</feature>
<dbReference type="InterPro" id="IPR036259">
    <property type="entry name" value="MFS_trans_sf"/>
</dbReference>
<dbReference type="PANTHER" id="PTHR20765">
    <property type="entry name" value="SOLUTE CARRIER FAMILY 43 MEMBER 3-RELATED"/>
    <property type="match status" value="1"/>
</dbReference>
<gene>
    <name evidence="5" type="primary">SLC43A3</name>
</gene>
<name>A0A6P7WPH1_9AMPH</name>
<feature type="transmembrane region" description="Helical" evidence="3">
    <location>
        <begin position="158"/>
        <end position="177"/>
    </location>
</feature>
<dbReference type="PANTHER" id="PTHR20765:SF1">
    <property type="entry name" value="EQUILIBRATIVE NUCLEOBASE TRANSPORTER 1"/>
    <property type="match status" value="1"/>
</dbReference>
<evidence type="ECO:0000313" key="5">
    <source>
        <dbReference type="RefSeq" id="XP_030042268.1"/>
    </source>
</evidence>
<feature type="transmembrane region" description="Helical" evidence="3">
    <location>
        <begin position="330"/>
        <end position="348"/>
    </location>
</feature>
<sequence length="518" mass="56967">MAGGRGLVQRLATFLTGLLECMGFAGVIFGWASLVFVLKNEKYFDNLCIQAENGTTNSSVVPDCSAQDEQFSLVFTIGAFMNNFVTLPNGYIYDHFGTRVIRLIGIFLYTIATLLIAFSTADTAILLFPALSLLSSGGIVFLLTNIQVGNLFDAHRSTIITLYNGAFDSSSAVFLLVKVLHESGFSLKSMFLFISACSVGHLLRTFFLMPRTHIPYPVPEGYSYGLPCGKVAGYNVSDPSKSLEAPTGGSTADGRLREDEEARETMMGKAGAEQSGPSFWSCVFSKLFGFHLLWLSVMQLRHYLFIGMLNVMLSRLAHGDTATISRYTNAFAFTQFCGVFCAPWNGIIMDRHKRGKKAAENTEDSLADLRSSVLSLAITVMQCVVFSICATIPVLSVQYATFIFQVLNRSFLYGGNAAFMSIAFPPAHFGKLFGLVMTLSALVALLQYPCFSLVKDVLHGDPFYMNIGFLIVILLAFAHPINVFLECRRRQKKLLEGGQKQPAVLGEEAKHMHDESEM</sequence>
<dbReference type="KEGG" id="muo:115456980"/>
<keyword evidence="3" id="KW-1133">Transmembrane helix</keyword>
<dbReference type="Pfam" id="PF07690">
    <property type="entry name" value="MFS_1"/>
    <property type="match status" value="1"/>
</dbReference>
<dbReference type="SUPFAM" id="SSF103473">
    <property type="entry name" value="MFS general substrate transporter"/>
    <property type="match status" value="1"/>
</dbReference>